<gene>
    <name evidence="1" type="ORF">N0V93_009110</name>
</gene>
<dbReference type="AlphaFoldDB" id="A0A9W9CTD8"/>
<accession>A0A9W9CTD8</accession>
<protein>
    <submittedName>
        <fullName evidence="1">Uncharacterized protein</fullName>
    </submittedName>
</protein>
<dbReference type="EMBL" id="JAPEVB010000006">
    <property type="protein sequence ID" value="KAJ4386217.1"/>
    <property type="molecule type" value="Genomic_DNA"/>
</dbReference>
<comment type="caution">
    <text evidence="1">The sequence shown here is derived from an EMBL/GenBank/DDBJ whole genome shotgun (WGS) entry which is preliminary data.</text>
</comment>
<keyword evidence="2" id="KW-1185">Reference proteome</keyword>
<organism evidence="1 2">
    <name type="scientific">Gnomoniopsis smithogilvyi</name>
    <dbReference type="NCBI Taxonomy" id="1191159"/>
    <lineage>
        <taxon>Eukaryota</taxon>
        <taxon>Fungi</taxon>
        <taxon>Dikarya</taxon>
        <taxon>Ascomycota</taxon>
        <taxon>Pezizomycotina</taxon>
        <taxon>Sordariomycetes</taxon>
        <taxon>Sordariomycetidae</taxon>
        <taxon>Diaporthales</taxon>
        <taxon>Gnomoniaceae</taxon>
        <taxon>Gnomoniopsis</taxon>
    </lineage>
</organism>
<reference evidence="1" key="1">
    <citation type="submission" date="2022-10" db="EMBL/GenBank/DDBJ databases">
        <title>Tapping the CABI collections for fungal endophytes: first genome assemblies for Collariella, Neodidymelliopsis, Ascochyta clinopodiicola, Didymella pomorum, Didymosphaeria variabile, Neocosmospora piperis and Neocucurbitaria cava.</title>
        <authorList>
            <person name="Hill R."/>
        </authorList>
    </citation>
    <scope>NUCLEOTIDE SEQUENCE</scope>
    <source>
        <strain evidence="1">IMI 355082</strain>
    </source>
</reference>
<evidence type="ECO:0000313" key="1">
    <source>
        <dbReference type="EMBL" id="KAJ4386217.1"/>
    </source>
</evidence>
<evidence type="ECO:0000313" key="2">
    <source>
        <dbReference type="Proteomes" id="UP001140453"/>
    </source>
</evidence>
<sequence length="359" mass="40325">MEITEIILQFRARLAGTQSLASLLSITKDCRVTRVIALLSEIPYHGQVLPPCAEEVLQICADDPMRYKGFHPRLLLLDEELSKATDFLVESSKRILLYLEHIKATGSKLPEAIRMLTQSTVREQMGLATDLCQKARSAMTEALTKPPGPAPMPFDDLESMITVQPSSARGLFDGEPLPTGENYDARWDPDFKMPGSQHGKFLKFPGPYFAPDTSEAIFDHFLLSETAADLLDNFNRKFSNCVANFEAPRRAQDEEDVAMLEALGEHIGLELAYEGNYDLDSICLYTRTRPKNVSTTAGPYISCWQVRKSRIGTGVWALEDLNRILVVHETGRQGAMVSPMDTGCQIFFDRRISRDRRME</sequence>
<dbReference type="OrthoDB" id="5193164at2759"/>
<name>A0A9W9CTD8_9PEZI</name>
<dbReference type="Proteomes" id="UP001140453">
    <property type="component" value="Unassembled WGS sequence"/>
</dbReference>
<proteinExistence type="predicted"/>